<feature type="compositionally biased region" description="Basic and acidic residues" evidence="1">
    <location>
        <begin position="1"/>
        <end position="15"/>
    </location>
</feature>
<name>A0A9Q8P503_PASFU</name>
<evidence type="ECO:0000256" key="1">
    <source>
        <dbReference type="SAM" id="MobiDB-lite"/>
    </source>
</evidence>
<dbReference type="KEGG" id="ffu:CLAFUR5_03523"/>
<dbReference type="Proteomes" id="UP000756132">
    <property type="component" value="Chromosome 2"/>
</dbReference>
<feature type="transmembrane region" description="Helical" evidence="2">
    <location>
        <begin position="74"/>
        <end position="93"/>
    </location>
</feature>
<dbReference type="Pfam" id="PF11374">
    <property type="entry name" value="DUF3176"/>
    <property type="match status" value="1"/>
</dbReference>
<dbReference type="InterPro" id="IPR021514">
    <property type="entry name" value="DUF3176"/>
</dbReference>
<dbReference type="PANTHER" id="PTHR35394:SF5">
    <property type="entry name" value="DUF3176 DOMAIN-CONTAINING PROTEIN"/>
    <property type="match status" value="1"/>
</dbReference>
<keyword evidence="4" id="KW-1185">Reference proteome</keyword>
<evidence type="ECO:0000256" key="2">
    <source>
        <dbReference type="SAM" id="Phobius"/>
    </source>
</evidence>
<sequence length="608" mass="66908">MSHPRDTTPPSRDKQVPSPWNTRGRLQHTIRLISLNLWLWELLGLLTSTLCIGAIICILSIFNGKPVPDWSYGLTVNGLVSILAGIAKASIVLPTAEAISQLKWYWFWNQQRPVVDFERYDSASRGPWGSLVLRCYPRLWNIVSLGAGLTIAAIAAEPSLQQIPILSLSTVATGNASVSRIISITGHENDGASNPILNMSMKGAVYSGIFDTELSNTAAIMPVWPTGNCTWPRFSSLGVCNACANITSRVFVSSTNPDYPVWTLPNGGIGSGLNQSISLLGGDSSAGWMVAGSWNSLAFDQKFANQSIIDLSFIYLPPVNATLLRDTNSTRANAAECVLWPCVKTYDAVMANGEYKETVTDIWPPVNATLSENPALKSMCNCTYREGCNELSPISQYSTCNVLIPRKLELRPPGDDTSYIYNLDSYNLLRNWLGFVLQLVYSSGYNTQFLMAQSRNDVPQAFYSTQLEHANATQAWEMRGPSAIMERVATSLTNHVRSAGAEEQSVAGTAFTAQNLVHARWEWAILPLVLLGLTVCFVVVTITLTARRGLPLWKSSSLAHVLHGLDDDSSDAMTANRSDQLESKAKGFTMKMDLELERWRLRGLRRQD</sequence>
<proteinExistence type="predicted"/>
<accession>A0A9Q8P503</accession>
<keyword evidence="2" id="KW-0812">Transmembrane</keyword>
<evidence type="ECO:0000313" key="3">
    <source>
        <dbReference type="EMBL" id="UJO13498.1"/>
    </source>
</evidence>
<dbReference type="RefSeq" id="XP_047757864.1">
    <property type="nucleotide sequence ID" value="XM_047902671.1"/>
</dbReference>
<gene>
    <name evidence="3" type="ORF">CLAFUR5_03523</name>
</gene>
<protein>
    <submittedName>
        <fullName evidence="3">Uncharacterized protein</fullName>
    </submittedName>
</protein>
<keyword evidence="2" id="KW-0472">Membrane</keyword>
<feature type="transmembrane region" description="Helical" evidence="2">
    <location>
        <begin position="523"/>
        <end position="546"/>
    </location>
</feature>
<reference evidence="3" key="1">
    <citation type="submission" date="2021-12" db="EMBL/GenBank/DDBJ databases">
        <authorList>
            <person name="Zaccaron A."/>
            <person name="Stergiopoulos I."/>
        </authorList>
    </citation>
    <scope>NUCLEOTIDE SEQUENCE</scope>
    <source>
        <strain evidence="3">Race5_Kim</strain>
    </source>
</reference>
<dbReference type="AlphaFoldDB" id="A0A9Q8P503"/>
<feature type="region of interest" description="Disordered" evidence="1">
    <location>
        <begin position="1"/>
        <end position="20"/>
    </location>
</feature>
<feature type="transmembrane region" description="Helical" evidence="2">
    <location>
        <begin position="37"/>
        <end position="62"/>
    </location>
</feature>
<dbReference type="PANTHER" id="PTHR35394">
    <property type="entry name" value="DUF3176 DOMAIN-CONTAINING PROTEIN"/>
    <property type="match status" value="1"/>
</dbReference>
<dbReference type="OrthoDB" id="5242705at2759"/>
<reference evidence="3" key="2">
    <citation type="journal article" date="2022" name="Microb. Genom.">
        <title>A chromosome-scale genome assembly of the tomato pathogen Cladosporium fulvum reveals a compartmentalized genome architecture and the presence of a dispensable chromosome.</title>
        <authorList>
            <person name="Zaccaron A.Z."/>
            <person name="Chen L.H."/>
            <person name="Samaras A."/>
            <person name="Stergiopoulos I."/>
        </authorList>
    </citation>
    <scope>NUCLEOTIDE SEQUENCE</scope>
    <source>
        <strain evidence="3">Race5_Kim</strain>
    </source>
</reference>
<evidence type="ECO:0000313" key="4">
    <source>
        <dbReference type="Proteomes" id="UP000756132"/>
    </source>
</evidence>
<dbReference type="GeneID" id="71983401"/>
<keyword evidence="2" id="KW-1133">Transmembrane helix</keyword>
<organism evidence="3 4">
    <name type="scientific">Passalora fulva</name>
    <name type="common">Tomato leaf mold</name>
    <name type="synonym">Cladosporium fulvum</name>
    <dbReference type="NCBI Taxonomy" id="5499"/>
    <lineage>
        <taxon>Eukaryota</taxon>
        <taxon>Fungi</taxon>
        <taxon>Dikarya</taxon>
        <taxon>Ascomycota</taxon>
        <taxon>Pezizomycotina</taxon>
        <taxon>Dothideomycetes</taxon>
        <taxon>Dothideomycetidae</taxon>
        <taxon>Mycosphaerellales</taxon>
        <taxon>Mycosphaerellaceae</taxon>
        <taxon>Fulvia</taxon>
    </lineage>
</organism>
<dbReference type="EMBL" id="CP090164">
    <property type="protein sequence ID" value="UJO13498.1"/>
    <property type="molecule type" value="Genomic_DNA"/>
</dbReference>